<feature type="region of interest" description="Disordered" evidence="1">
    <location>
        <begin position="1"/>
        <end position="115"/>
    </location>
</feature>
<dbReference type="GO" id="GO:0000444">
    <property type="term" value="C:MIS12/MIND type complex"/>
    <property type="evidence" value="ECO:0007669"/>
    <property type="project" value="TreeGrafter"/>
</dbReference>
<dbReference type="Pfam" id="PF08641">
    <property type="entry name" value="Mis14"/>
    <property type="match status" value="1"/>
</dbReference>
<dbReference type="PANTHER" id="PTHR31749:SF3">
    <property type="entry name" value="KINETOCHORE-ASSOCIATED PROTEIN NSL1 HOMOLOG"/>
    <property type="match status" value="1"/>
</dbReference>
<name>A0A8C5J4I8_JUNHY</name>
<dbReference type="GO" id="GO:0000070">
    <property type="term" value="P:mitotic sister chromatid segregation"/>
    <property type="evidence" value="ECO:0007669"/>
    <property type="project" value="InterPro"/>
</dbReference>
<accession>A0A8C5J4I8</accession>
<dbReference type="AlphaFoldDB" id="A0A8C5J4I8"/>
<evidence type="ECO:0000313" key="3">
    <source>
        <dbReference type="Proteomes" id="UP000694408"/>
    </source>
</evidence>
<reference evidence="2" key="2">
    <citation type="submission" date="2025-09" db="UniProtKB">
        <authorList>
            <consortium name="Ensembl"/>
        </authorList>
    </citation>
    <scope>IDENTIFICATION</scope>
</reference>
<dbReference type="Proteomes" id="UP000694408">
    <property type="component" value="Unplaced"/>
</dbReference>
<evidence type="ECO:0008006" key="4">
    <source>
        <dbReference type="Google" id="ProtNLM"/>
    </source>
</evidence>
<keyword evidence="3" id="KW-1185">Reference proteome</keyword>
<reference evidence="2" key="1">
    <citation type="submission" date="2025-08" db="UniProtKB">
        <authorList>
            <consortium name="Ensembl"/>
        </authorList>
    </citation>
    <scope>IDENTIFICATION</scope>
</reference>
<sequence>GGQRFPRQSPRRGPGRARDPRRPRTSRTAPRRSGTRPPAPTPPPAPTRPPAAHRDPRPAETGGAAGRGSPQAAPPHLLRRPHHGRHVLQETSSASARGRARHPGLPPAARPPAAPHRLEAGRGQVAVTVHGPRHATPRGKAPGGRGFRFRAGIFPASRAGNGGAAAAGGGGRGAGAGGGGGAAGPAGALLLAARAGRRAGAVRALRAGPGAGTARRGCRRGGRDLDSNIKILEDQFDELIVETATRRKQWPKKILVHAIETMKAEQEMLKLYQPVVKPADITPQPSQDAYIADLKQAAEMASKQISEAMQCIPALIEKAEGFSQALTMQPTLELCKLRQEVFSGFKVKEENNVQNSVPPGEVTPTGTVCSKNPYVLLKRRKAADSPGRRRYPLRRRKITLSA</sequence>
<evidence type="ECO:0000313" key="2">
    <source>
        <dbReference type="Ensembl" id="ENSJHYP00000011984.1"/>
    </source>
</evidence>
<feature type="compositionally biased region" description="Pro residues" evidence="1">
    <location>
        <begin position="37"/>
        <end position="49"/>
    </location>
</feature>
<dbReference type="Ensembl" id="ENSJHYT00000014499.1">
    <property type="protein sequence ID" value="ENSJHYP00000011984.1"/>
    <property type="gene ID" value="ENSJHYG00000009351.1"/>
</dbReference>
<feature type="compositionally biased region" description="Basic residues" evidence="1">
    <location>
        <begin position="77"/>
        <end position="86"/>
    </location>
</feature>
<feature type="compositionally biased region" description="Pro residues" evidence="1">
    <location>
        <begin position="104"/>
        <end position="114"/>
    </location>
</feature>
<feature type="compositionally biased region" description="Basic residues" evidence="1">
    <location>
        <begin position="23"/>
        <end position="34"/>
    </location>
</feature>
<protein>
    <recommendedName>
        <fullName evidence="4">NSL1 protein</fullName>
    </recommendedName>
</protein>
<dbReference type="PANTHER" id="PTHR31749">
    <property type="entry name" value="KINETOCHORE-ASSOCIATED PROTEIN NSL1 HOMOLOG"/>
    <property type="match status" value="1"/>
</dbReference>
<organism evidence="2 3">
    <name type="scientific">Junco hyemalis</name>
    <name type="common">Dark-eyed junco</name>
    <dbReference type="NCBI Taxonomy" id="40217"/>
    <lineage>
        <taxon>Eukaryota</taxon>
        <taxon>Metazoa</taxon>
        <taxon>Chordata</taxon>
        <taxon>Craniata</taxon>
        <taxon>Vertebrata</taxon>
        <taxon>Euteleostomi</taxon>
        <taxon>Archelosauria</taxon>
        <taxon>Archosauria</taxon>
        <taxon>Dinosauria</taxon>
        <taxon>Saurischia</taxon>
        <taxon>Theropoda</taxon>
        <taxon>Coelurosauria</taxon>
        <taxon>Aves</taxon>
        <taxon>Neognathae</taxon>
        <taxon>Neoaves</taxon>
        <taxon>Telluraves</taxon>
        <taxon>Australaves</taxon>
        <taxon>Passeriformes</taxon>
        <taxon>Passerellidae</taxon>
        <taxon>Junco</taxon>
    </lineage>
</organism>
<dbReference type="InterPro" id="IPR013950">
    <property type="entry name" value="Mis14/Nsl1"/>
</dbReference>
<evidence type="ECO:0000256" key="1">
    <source>
        <dbReference type="SAM" id="MobiDB-lite"/>
    </source>
</evidence>
<proteinExistence type="predicted"/>